<comment type="similarity">
    <text evidence="2 6">Belongs to the class-A beta-lactamase family.</text>
</comment>
<dbReference type="SUPFAM" id="SSF56601">
    <property type="entry name" value="beta-lactamase/transpeptidase-like"/>
    <property type="match status" value="1"/>
</dbReference>
<feature type="chain" id="PRO_5024791708" description="Beta-lactamase" evidence="7">
    <location>
        <begin position="30"/>
        <end position="293"/>
    </location>
</feature>
<gene>
    <name evidence="9" type="ORF">AX760_21020</name>
</gene>
<evidence type="ECO:0000313" key="10">
    <source>
        <dbReference type="Proteomes" id="UP000182661"/>
    </source>
</evidence>
<proteinExistence type="inferred from homology"/>
<evidence type="ECO:0000256" key="3">
    <source>
        <dbReference type="ARBA" id="ARBA00012865"/>
    </source>
</evidence>
<dbReference type="NCBIfam" id="NF033103">
    <property type="entry name" value="bla_class_A"/>
    <property type="match status" value="1"/>
</dbReference>
<reference evidence="9 10" key="1">
    <citation type="submission" date="2016-02" db="EMBL/GenBank/DDBJ databases">
        <title>Genome sequencing of a beta-galactosidase producing bacteria Rhizobium sp. 59.</title>
        <authorList>
            <person name="Wang D."/>
            <person name="Kot W."/>
            <person name="Qin Y."/>
            <person name="Hansen L."/>
            <person name="Naqvi K."/>
            <person name="Rensing C."/>
        </authorList>
    </citation>
    <scope>NUCLEOTIDE SEQUENCE [LARGE SCALE GENOMIC DNA]</scope>
    <source>
        <strain evidence="9 10">59</strain>
    </source>
</reference>
<comment type="caution">
    <text evidence="9">The sequence shown here is derived from an EMBL/GenBank/DDBJ whole genome shotgun (WGS) entry which is preliminary data.</text>
</comment>
<dbReference type="EC" id="3.5.2.6" evidence="3 6"/>
<dbReference type="RefSeq" id="WP_071834337.1">
    <property type="nucleotide sequence ID" value="NZ_LSRP01000103.1"/>
</dbReference>
<feature type="domain" description="Beta-lactamase class A catalytic" evidence="8">
    <location>
        <begin position="50"/>
        <end position="267"/>
    </location>
</feature>
<dbReference type="InterPro" id="IPR000871">
    <property type="entry name" value="Beta-lactam_class-A"/>
</dbReference>
<keyword evidence="10" id="KW-1185">Reference proteome</keyword>
<dbReference type="PROSITE" id="PS00146">
    <property type="entry name" value="BETA_LACTAMASE_A"/>
    <property type="match status" value="1"/>
</dbReference>
<name>A0A657LTM1_9HYPH</name>
<feature type="signal peptide" evidence="7">
    <location>
        <begin position="1"/>
        <end position="29"/>
    </location>
</feature>
<evidence type="ECO:0000256" key="2">
    <source>
        <dbReference type="ARBA" id="ARBA00009009"/>
    </source>
</evidence>
<evidence type="ECO:0000256" key="1">
    <source>
        <dbReference type="ARBA" id="ARBA00001526"/>
    </source>
</evidence>
<dbReference type="GO" id="GO:0046677">
    <property type="term" value="P:response to antibiotic"/>
    <property type="evidence" value="ECO:0007669"/>
    <property type="project" value="UniProtKB-UniRule"/>
</dbReference>
<evidence type="ECO:0000256" key="5">
    <source>
        <dbReference type="ARBA" id="ARBA00023251"/>
    </source>
</evidence>
<dbReference type="Gene3D" id="3.40.710.10">
    <property type="entry name" value="DD-peptidase/beta-lactamase superfamily"/>
    <property type="match status" value="1"/>
</dbReference>
<dbReference type="InterPro" id="IPR045155">
    <property type="entry name" value="Beta-lactam_cat"/>
</dbReference>
<dbReference type="PANTHER" id="PTHR35333:SF3">
    <property type="entry name" value="BETA-LACTAMASE-TYPE TRANSPEPTIDASE FOLD CONTAINING PROTEIN"/>
    <property type="match status" value="1"/>
</dbReference>
<keyword evidence="7" id="KW-0732">Signal</keyword>
<dbReference type="PRINTS" id="PR00118">
    <property type="entry name" value="BLACTAMASEA"/>
</dbReference>
<dbReference type="EMBL" id="LSRP01000103">
    <property type="protein sequence ID" value="OJF93877.1"/>
    <property type="molecule type" value="Genomic_DNA"/>
</dbReference>
<evidence type="ECO:0000256" key="7">
    <source>
        <dbReference type="SAM" id="SignalP"/>
    </source>
</evidence>
<dbReference type="Pfam" id="PF13354">
    <property type="entry name" value="Beta-lactamase2"/>
    <property type="match status" value="1"/>
</dbReference>
<keyword evidence="5 6" id="KW-0046">Antibiotic resistance</keyword>
<dbReference type="InterPro" id="IPR023650">
    <property type="entry name" value="Beta-lactam_class-A_AS"/>
</dbReference>
<keyword evidence="4 6" id="KW-0378">Hydrolase</keyword>
<dbReference type="AlphaFoldDB" id="A0A657LTM1"/>
<dbReference type="OrthoDB" id="9784149at2"/>
<dbReference type="InterPro" id="IPR012338">
    <property type="entry name" value="Beta-lactam/transpept-like"/>
</dbReference>
<dbReference type="Proteomes" id="UP000182661">
    <property type="component" value="Unassembled WGS sequence"/>
</dbReference>
<evidence type="ECO:0000256" key="4">
    <source>
        <dbReference type="ARBA" id="ARBA00022801"/>
    </source>
</evidence>
<dbReference type="GO" id="GO:0030655">
    <property type="term" value="P:beta-lactam antibiotic catabolic process"/>
    <property type="evidence" value="ECO:0007669"/>
    <property type="project" value="InterPro"/>
</dbReference>
<dbReference type="PANTHER" id="PTHR35333">
    <property type="entry name" value="BETA-LACTAMASE"/>
    <property type="match status" value="1"/>
</dbReference>
<dbReference type="GO" id="GO:0008800">
    <property type="term" value="F:beta-lactamase activity"/>
    <property type="evidence" value="ECO:0007669"/>
    <property type="project" value="UniProtKB-UniRule"/>
</dbReference>
<accession>A0A657LTM1</accession>
<sequence length="293" mass="31170">MSLFLTRRSLVGSAVLLLPVLQTHRLAFADDDDIGVRLAALEKKTGGRLGVSVLDTETNIGFDYRETERFPMLSTFKTLAAACVLAGIKDDEDALQRRVKFSKADLVSYSPGTEAFADGEGMTLSALCDAAITLSDNTAGNLLLAEIGGPQGLTAWLRSIGDATTRLDRTEPTLNESLKGDPRDTTTPAAMRETITTLLAGDVLSPSARDRLLGWLVANKTGDARLRAGLPAGGLVGEKTGTTDKGGACDVGLFRPERRQPIFISAYVAEASVPVKDLNPVFAEIGRMVGEML</sequence>
<protein>
    <recommendedName>
        <fullName evidence="3 6">Beta-lactamase</fullName>
        <ecNumber evidence="3 6">3.5.2.6</ecNumber>
    </recommendedName>
</protein>
<organism evidence="9 10">
    <name type="scientific">Pararhizobium antarcticum</name>
    <dbReference type="NCBI Taxonomy" id="1798805"/>
    <lineage>
        <taxon>Bacteria</taxon>
        <taxon>Pseudomonadati</taxon>
        <taxon>Pseudomonadota</taxon>
        <taxon>Alphaproteobacteria</taxon>
        <taxon>Hyphomicrobiales</taxon>
        <taxon>Rhizobiaceae</taxon>
        <taxon>Rhizobium/Agrobacterium group</taxon>
        <taxon>Pararhizobium</taxon>
    </lineage>
</organism>
<evidence type="ECO:0000256" key="6">
    <source>
        <dbReference type="RuleBase" id="RU361140"/>
    </source>
</evidence>
<comment type="catalytic activity">
    <reaction evidence="1 6">
        <text>a beta-lactam + H2O = a substituted beta-amino acid</text>
        <dbReference type="Rhea" id="RHEA:20401"/>
        <dbReference type="ChEBI" id="CHEBI:15377"/>
        <dbReference type="ChEBI" id="CHEBI:35627"/>
        <dbReference type="ChEBI" id="CHEBI:140347"/>
        <dbReference type="EC" id="3.5.2.6"/>
    </reaction>
</comment>
<evidence type="ECO:0000259" key="8">
    <source>
        <dbReference type="Pfam" id="PF13354"/>
    </source>
</evidence>
<evidence type="ECO:0000313" key="9">
    <source>
        <dbReference type="EMBL" id="OJF93877.1"/>
    </source>
</evidence>